<evidence type="ECO:0000313" key="4">
    <source>
        <dbReference type="Proteomes" id="UP000216052"/>
    </source>
</evidence>
<feature type="region of interest" description="Disordered" evidence="1">
    <location>
        <begin position="37"/>
        <end position="56"/>
    </location>
</feature>
<dbReference type="EMBL" id="CP155571">
    <property type="protein sequence ID" value="XFO73359.1"/>
    <property type="molecule type" value="Genomic_DNA"/>
</dbReference>
<name>A0ABZ3J4S1_SPOA4</name>
<protein>
    <submittedName>
        <fullName evidence="3">Uncharacterized protein</fullName>
    </submittedName>
</protein>
<evidence type="ECO:0000256" key="1">
    <source>
        <dbReference type="SAM" id="MobiDB-lite"/>
    </source>
</evidence>
<keyword evidence="2" id="KW-0472">Membrane</keyword>
<reference evidence="3" key="1">
    <citation type="submission" date="2024-05" db="EMBL/GenBank/DDBJ databases">
        <title>Isolation and characterization of Sporomusa carbonis sp. nov., a carboxydotrophic hydrogenogen in the genus of Sporomusa isolated from a charcoal burning pile.</title>
        <authorList>
            <person name="Boeer T."/>
            <person name="Rosenbaum F."/>
            <person name="Eysell L."/>
            <person name="Mueller V."/>
            <person name="Daniel R."/>
            <person name="Poehlein A."/>
        </authorList>
    </citation>
    <scope>NUCLEOTIDE SEQUENCE [LARGE SCALE GENOMIC DNA]</scope>
    <source>
        <strain evidence="3">DSM 3132</strain>
    </source>
</reference>
<organism evidence="3 4">
    <name type="scientific">Sporomusa acidovorans (strain ATCC 49682 / DSM 3132 / Mol)</name>
    <dbReference type="NCBI Taxonomy" id="1123286"/>
    <lineage>
        <taxon>Bacteria</taxon>
        <taxon>Bacillati</taxon>
        <taxon>Bacillota</taxon>
        <taxon>Negativicutes</taxon>
        <taxon>Selenomonadales</taxon>
        <taxon>Sporomusaceae</taxon>
        <taxon>Sporomusa</taxon>
    </lineage>
</organism>
<keyword evidence="2" id="KW-0812">Transmembrane</keyword>
<proteinExistence type="predicted"/>
<accession>A0ABZ3J4S1</accession>
<dbReference type="Proteomes" id="UP000216052">
    <property type="component" value="Chromosome"/>
</dbReference>
<keyword evidence="4" id="KW-1185">Reference proteome</keyword>
<evidence type="ECO:0000313" key="3">
    <source>
        <dbReference type="EMBL" id="XFO73359.1"/>
    </source>
</evidence>
<evidence type="ECO:0000256" key="2">
    <source>
        <dbReference type="SAM" id="Phobius"/>
    </source>
</evidence>
<sequence length="56" mass="6424">MNKNRRLILKYLASHIIAVLLLALLFILVNVYYDSTAKTPPAQGYQLPRKNDLKPL</sequence>
<feature type="transmembrane region" description="Helical" evidence="2">
    <location>
        <begin position="12"/>
        <end position="33"/>
    </location>
</feature>
<keyword evidence="2" id="KW-1133">Transmembrane helix</keyword>
<gene>
    <name evidence="3" type="ORF">SPACI_034450</name>
</gene>